<gene>
    <name evidence="1" type="ORF">SAMN05216290_1602</name>
</gene>
<dbReference type="AlphaFoldDB" id="A0A1I0NZQ2"/>
<proteinExistence type="predicted"/>
<evidence type="ECO:0000313" key="2">
    <source>
        <dbReference type="Proteomes" id="UP000199437"/>
    </source>
</evidence>
<accession>A0A1I0NZQ2</accession>
<reference evidence="2" key="1">
    <citation type="submission" date="2016-10" db="EMBL/GenBank/DDBJ databases">
        <authorList>
            <person name="Varghese N."/>
            <person name="Submissions S."/>
        </authorList>
    </citation>
    <scope>NUCLEOTIDE SEQUENCE [LARGE SCALE GENOMIC DNA]</scope>
    <source>
        <strain evidence="2">CGMCC 1.12402</strain>
    </source>
</reference>
<organism evidence="1 2">
    <name type="scientific">Roseivirga pacifica</name>
    <dbReference type="NCBI Taxonomy" id="1267423"/>
    <lineage>
        <taxon>Bacteria</taxon>
        <taxon>Pseudomonadati</taxon>
        <taxon>Bacteroidota</taxon>
        <taxon>Cytophagia</taxon>
        <taxon>Cytophagales</taxon>
        <taxon>Roseivirgaceae</taxon>
        <taxon>Roseivirga</taxon>
    </lineage>
</organism>
<dbReference type="NCBIfam" id="TIGR04474">
    <property type="entry name" value="tcm_partner"/>
    <property type="match status" value="1"/>
</dbReference>
<name>A0A1I0NZQ2_9BACT</name>
<dbReference type="EMBL" id="FOIR01000001">
    <property type="protein sequence ID" value="SEW07325.1"/>
    <property type="molecule type" value="Genomic_DNA"/>
</dbReference>
<dbReference type="InterPro" id="IPR031009">
    <property type="entry name" value="Tcm_partner"/>
</dbReference>
<sequence>MTIHLNEFEPNNRNQSKFKLLKQSCQTFIEEKTQLKQKITIEYYNEDFEILFPKLLPLIDQVPALVFLDQNGIKFLSAKYFLELEKTRQTDFLYFVSSSYIWRFGERREFKLHLDIDMAQIRKKQYHKIHRSITEQIRNKLPADSRLKLYPFSLKKGANIHGIIFGATHPRAVDKFLSIAWKTNEVNGDANFDIDDEASKCQLNMFETPKPSKIAAFQMELEKQILSGSITNNLEALNFTFENGHIPKHARDCVTRLKKFGKIDYNDKTPCISYNLVYKEQKLVPYSLLKR</sequence>
<dbReference type="Proteomes" id="UP000199437">
    <property type="component" value="Unassembled WGS sequence"/>
</dbReference>
<keyword evidence="2" id="KW-1185">Reference proteome</keyword>
<dbReference type="STRING" id="1267423.SAMN05216290_1602"/>
<evidence type="ECO:0000313" key="1">
    <source>
        <dbReference type="EMBL" id="SEW07325.1"/>
    </source>
</evidence>
<protein>
    <submittedName>
        <fullName evidence="1">Three-Cys-motif partner protein</fullName>
    </submittedName>
</protein>